<proteinExistence type="predicted"/>
<sequence>MRLLILGGTEFVGRAYVEEATARGFGVTVFNRGTNEAPDGVTVLLGDRKAPGGLAALEQGEWDVVVDTWSWAPAAVRDAAELLKDRAGRYVYVSSRSVYEFPTAAGADESAPLVDGSADEEGQPEYAQLKRGGELA</sequence>
<evidence type="ECO:0000313" key="3">
    <source>
        <dbReference type="Proteomes" id="UP001597083"/>
    </source>
</evidence>
<feature type="non-terminal residue" evidence="2">
    <location>
        <position position="136"/>
    </location>
</feature>
<accession>A0ABW3CS55</accession>
<keyword evidence="3" id="KW-1185">Reference proteome</keyword>
<reference evidence="3" key="1">
    <citation type="journal article" date="2019" name="Int. J. Syst. Evol. Microbiol.">
        <title>The Global Catalogue of Microorganisms (GCM) 10K type strain sequencing project: providing services to taxonomists for standard genome sequencing and annotation.</title>
        <authorList>
            <consortium name="The Broad Institute Genomics Platform"/>
            <consortium name="The Broad Institute Genome Sequencing Center for Infectious Disease"/>
            <person name="Wu L."/>
            <person name="Ma J."/>
        </authorList>
    </citation>
    <scope>NUCLEOTIDE SEQUENCE [LARGE SCALE GENOMIC DNA]</scope>
    <source>
        <strain evidence="3">JCM 31696</strain>
    </source>
</reference>
<dbReference type="EMBL" id="JBHTIR010004093">
    <property type="protein sequence ID" value="MFD0856384.1"/>
    <property type="molecule type" value="Genomic_DNA"/>
</dbReference>
<dbReference type="Proteomes" id="UP001597083">
    <property type="component" value="Unassembled WGS sequence"/>
</dbReference>
<organism evidence="2 3">
    <name type="scientific">Actinomadura adrarensis</name>
    <dbReference type="NCBI Taxonomy" id="1819600"/>
    <lineage>
        <taxon>Bacteria</taxon>
        <taxon>Bacillati</taxon>
        <taxon>Actinomycetota</taxon>
        <taxon>Actinomycetes</taxon>
        <taxon>Streptosporangiales</taxon>
        <taxon>Thermomonosporaceae</taxon>
        <taxon>Actinomadura</taxon>
    </lineage>
</organism>
<evidence type="ECO:0000256" key="1">
    <source>
        <dbReference type="SAM" id="MobiDB-lite"/>
    </source>
</evidence>
<dbReference type="InterPro" id="IPR036291">
    <property type="entry name" value="NAD(P)-bd_dom_sf"/>
</dbReference>
<name>A0ABW3CS55_9ACTN</name>
<protein>
    <submittedName>
        <fullName evidence="2">Reductase</fullName>
    </submittedName>
</protein>
<feature type="region of interest" description="Disordered" evidence="1">
    <location>
        <begin position="108"/>
        <end position="136"/>
    </location>
</feature>
<gene>
    <name evidence="2" type="ORF">ACFQ07_29360</name>
</gene>
<dbReference type="SUPFAM" id="SSF51735">
    <property type="entry name" value="NAD(P)-binding Rossmann-fold domains"/>
    <property type="match status" value="1"/>
</dbReference>
<dbReference type="Gene3D" id="3.40.50.720">
    <property type="entry name" value="NAD(P)-binding Rossmann-like Domain"/>
    <property type="match status" value="1"/>
</dbReference>
<evidence type="ECO:0000313" key="2">
    <source>
        <dbReference type="EMBL" id="MFD0856384.1"/>
    </source>
</evidence>
<comment type="caution">
    <text evidence="2">The sequence shown here is derived from an EMBL/GenBank/DDBJ whole genome shotgun (WGS) entry which is preliminary data.</text>
</comment>